<keyword evidence="7 9" id="KW-0694">RNA-binding</keyword>
<keyword evidence="5 9" id="KW-0819">tRNA processing</keyword>
<feature type="site" description="Interacts with tRNA; defines subfamily-specific binding signature" evidence="9">
    <location>
        <position position="269"/>
    </location>
</feature>
<dbReference type="InterPro" id="IPR013785">
    <property type="entry name" value="Aldolase_TIM"/>
</dbReference>
<comment type="caution">
    <text evidence="9">Lacks conserved residue(s) required for the propagation of feature annotation.</text>
</comment>
<feature type="binding site" evidence="9">
    <location>
        <begin position="192"/>
        <end position="194"/>
    </location>
    <ligand>
        <name>FMN</name>
        <dbReference type="ChEBI" id="CHEBI:58210"/>
    </ligand>
</feature>
<name>A0ABS2W3D2_9GAMM</name>
<dbReference type="HAMAP" id="MF_02043">
    <property type="entry name" value="DusC_subfam"/>
    <property type="match status" value="1"/>
</dbReference>
<keyword evidence="6 9" id="KW-0521">NADP</keyword>
<dbReference type="EMBL" id="JAFFZP010000002">
    <property type="protein sequence ID" value="MBN0986225.1"/>
    <property type="molecule type" value="Genomic_DNA"/>
</dbReference>
<dbReference type="PROSITE" id="PS01136">
    <property type="entry name" value="UPF0034"/>
    <property type="match status" value="1"/>
</dbReference>
<evidence type="ECO:0000259" key="11">
    <source>
        <dbReference type="Pfam" id="PF01207"/>
    </source>
</evidence>
<comment type="function">
    <text evidence="9">Catalyzes the synthesis of 5,6-dihydrouridine (D), a modified base found in the D-loop of most tRNAs, via the reduction of the C5-C6 double bond in target uridines. Specifically modifies U16 in tRNAs.</text>
</comment>
<gene>
    <name evidence="9" type="primary">dusC</name>
    <name evidence="12" type="ORF">JW498_02490</name>
</gene>
<evidence type="ECO:0000256" key="2">
    <source>
        <dbReference type="ARBA" id="ARBA00022555"/>
    </source>
</evidence>
<dbReference type="PIRSF" id="PIRSF006621">
    <property type="entry name" value="Dus"/>
    <property type="match status" value="1"/>
</dbReference>
<evidence type="ECO:0000256" key="3">
    <source>
        <dbReference type="ARBA" id="ARBA00022630"/>
    </source>
</evidence>
<comment type="catalytic activity">
    <reaction evidence="9">
        <text>5,6-dihydrouridine(16) in tRNA + NADP(+) = uridine(16) in tRNA + NADPH + H(+)</text>
        <dbReference type="Rhea" id="RHEA:53376"/>
        <dbReference type="Rhea" id="RHEA-COMP:13543"/>
        <dbReference type="Rhea" id="RHEA-COMP:13544"/>
        <dbReference type="ChEBI" id="CHEBI:15378"/>
        <dbReference type="ChEBI" id="CHEBI:57783"/>
        <dbReference type="ChEBI" id="CHEBI:58349"/>
        <dbReference type="ChEBI" id="CHEBI:65315"/>
        <dbReference type="ChEBI" id="CHEBI:74443"/>
    </reaction>
</comment>
<feature type="binding site" evidence="9">
    <location>
        <begin position="216"/>
        <end position="217"/>
    </location>
    <ligand>
        <name>FMN</name>
        <dbReference type="ChEBI" id="CHEBI:58210"/>
    </ligand>
</feature>
<accession>A0ABS2W3D2</accession>
<dbReference type="PANTHER" id="PTHR11082:SF26">
    <property type="entry name" value="TRNA-DIHYDROURIDINE(16) SYNTHASE"/>
    <property type="match status" value="1"/>
</dbReference>
<comment type="similarity">
    <text evidence="10">Belongs to the dus family.</text>
</comment>
<feature type="domain" description="DUS-like FMN-binding" evidence="11">
    <location>
        <begin position="1"/>
        <end position="299"/>
    </location>
</feature>
<evidence type="ECO:0000256" key="8">
    <source>
        <dbReference type="ARBA" id="ARBA00023002"/>
    </source>
</evidence>
<evidence type="ECO:0000256" key="1">
    <source>
        <dbReference type="ARBA" id="ARBA00001917"/>
    </source>
</evidence>
<comment type="catalytic activity">
    <reaction evidence="9">
        <text>5,6-dihydrouridine(16) in tRNA + NAD(+) = uridine(16) in tRNA + NADH + H(+)</text>
        <dbReference type="Rhea" id="RHEA:53380"/>
        <dbReference type="Rhea" id="RHEA-COMP:13543"/>
        <dbReference type="Rhea" id="RHEA-COMP:13544"/>
        <dbReference type="ChEBI" id="CHEBI:15378"/>
        <dbReference type="ChEBI" id="CHEBI:57540"/>
        <dbReference type="ChEBI" id="CHEBI:57945"/>
        <dbReference type="ChEBI" id="CHEBI:65315"/>
        <dbReference type="ChEBI" id="CHEBI:74443"/>
    </reaction>
</comment>
<evidence type="ECO:0000256" key="6">
    <source>
        <dbReference type="ARBA" id="ARBA00022857"/>
    </source>
</evidence>
<dbReference type="InterPro" id="IPR018517">
    <property type="entry name" value="tRNA_hU_synthase_CS"/>
</dbReference>
<reference evidence="12 13" key="1">
    <citation type="submission" date="2021-02" db="EMBL/GenBank/DDBJ databases">
        <title>A novel species of genus Amphritea isolated from a fishpond in China.</title>
        <authorList>
            <person name="Lu H."/>
        </authorList>
    </citation>
    <scope>NUCLEOTIDE SEQUENCE [LARGE SCALE GENOMIC DNA]</scope>
    <source>
        <strain evidence="12 13">RP18W</strain>
    </source>
</reference>
<dbReference type="InterPro" id="IPR042270">
    <property type="entry name" value="DusC_C"/>
</dbReference>
<proteinExistence type="inferred from homology"/>
<keyword evidence="2 9" id="KW-0820">tRNA-binding</keyword>
<dbReference type="Gene3D" id="1.20.225.30">
    <property type="entry name" value="Dihydrouridine synthase, C-terminal recognition domain"/>
    <property type="match status" value="1"/>
</dbReference>
<organism evidence="12 13">
    <name type="scientific">Amphritea pacifica</name>
    <dbReference type="NCBI Taxonomy" id="2811233"/>
    <lineage>
        <taxon>Bacteria</taxon>
        <taxon>Pseudomonadati</taxon>
        <taxon>Pseudomonadota</taxon>
        <taxon>Gammaproteobacteria</taxon>
        <taxon>Oceanospirillales</taxon>
        <taxon>Oceanospirillaceae</taxon>
        <taxon>Amphritea</taxon>
    </lineage>
</organism>
<feature type="site" description="Interacts with tRNA" evidence="9">
    <location>
        <position position="169"/>
    </location>
</feature>
<feature type="binding site" evidence="9">
    <location>
        <position position="132"/>
    </location>
    <ligand>
        <name>FMN</name>
        <dbReference type="ChEBI" id="CHEBI:58210"/>
    </ligand>
</feature>
<keyword evidence="13" id="KW-1185">Reference proteome</keyword>
<dbReference type="PANTHER" id="PTHR11082">
    <property type="entry name" value="TRNA-DIHYDROURIDINE SYNTHASE"/>
    <property type="match status" value="1"/>
</dbReference>
<evidence type="ECO:0000313" key="12">
    <source>
        <dbReference type="EMBL" id="MBN0986225.1"/>
    </source>
</evidence>
<dbReference type="CDD" id="cd02801">
    <property type="entry name" value="DUS_like_FMN"/>
    <property type="match status" value="1"/>
</dbReference>
<keyword evidence="3 9" id="KW-0285">Flavoprotein</keyword>
<comment type="caution">
    <text evidence="12">The sequence shown here is derived from an EMBL/GenBank/DDBJ whole genome shotgun (WGS) entry which is preliminary data.</text>
</comment>
<evidence type="ECO:0000256" key="5">
    <source>
        <dbReference type="ARBA" id="ARBA00022694"/>
    </source>
</evidence>
<keyword evidence="4 9" id="KW-0288">FMN</keyword>
<evidence type="ECO:0000256" key="10">
    <source>
        <dbReference type="PIRNR" id="PIRNR006621"/>
    </source>
</evidence>
<dbReference type="Proteomes" id="UP000760472">
    <property type="component" value="Unassembled WGS sequence"/>
</dbReference>
<dbReference type="SUPFAM" id="SSF51395">
    <property type="entry name" value="FMN-linked oxidoreductases"/>
    <property type="match status" value="1"/>
</dbReference>
<protein>
    <recommendedName>
        <fullName evidence="9">tRNA-dihydrouridine(16) synthase</fullName>
        <ecNumber evidence="9">1.3.1.-</ecNumber>
    </recommendedName>
    <alternativeName>
        <fullName evidence="9">U16-specific dihydrouridine synthase</fullName>
        <shortName evidence="9">U16-specific Dus</shortName>
    </alternativeName>
    <alternativeName>
        <fullName evidence="9">tRNA-dihydrouridine synthase C</fullName>
    </alternativeName>
</protein>
<feature type="site" description="Interacts with tRNA; defines subfamily-specific binding signature" evidence="9">
    <location>
        <position position="271"/>
    </location>
</feature>
<comment type="cofactor">
    <cofactor evidence="1 9 10">
        <name>FMN</name>
        <dbReference type="ChEBI" id="CHEBI:58210"/>
    </cofactor>
</comment>
<comment type="similarity">
    <text evidence="9">Belongs to the Dus family. DusC subfamily.</text>
</comment>
<sequence length="309" mass="34696">MEGVVDAPMREMLTRIGGIDQCVTEFVRVSERVLPAKVFRKTCPELFNDSNTSSGTPVILQLLGSDPRIVAGNARKAVSIGARGIDLNFGCPAKTVNKSRGGAVLLQEPELVHKIVWWTRQAVPDHIPVTAKMRLGYSDKSLALENAAAIADAGASGLTVHARTKEEGYRPPAHWEWIARIREHVSISVTANGEVWNWQDYQRCREVSGCDDVMIGRGLVAAPDLGLRIKALQRGDDPEHLSWPEMLILLQQFLEMVEQQLAPKYVHGRIKQWLKMMSREYPQATAMLQEMRLLKQVPEVRQFLHQYSL</sequence>
<feature type="site" description="Interacts with tRNA; defines subfamily-specific binding signature" evidence="9">
    <location>
        <position position="292"/>
    </location>
</feature>
<feature type="binding site" evidence="9">
    <location>
        <position position="61"/>
    </location>
    <ligand>
        <name>FMN</name>
        <dbReference type="ChEBI" id="CHEBI:58210"/>
    </ligand>
</feature>
<evidence type="ECO:0000256" key="4">
    <source>
        <dbReference type="ARBA" id="ARBA00022643"/>
    </source>
</evidence>
<evidence type="ECO:0000256" key="7">
    <source>
        <dbReference type="ARBA" id="ARBA00022884"/>
    </source>
</evidence>
<evidence type="ECO:0000313" key="13">
    <source>
        <dbReference type="Proteomes" id="UP000760472"/>
    </source>
</evidence>
<evidence type="ECO:0000256" key="9">
    <source>
        <dbReference type="HAMAP-Rule" id="MF_02043"/>
    </source>
</evidence>
<dbReference type="Pfam" id="PF01207">
    <property type="entry name" value="Dus"/>
    <property type="match status" value="1"/>
</dbReference>
<dbReference type="InterPro" id="IPR035587">
    <property type="entry name" value="DUS-like_FMN-bd"/>
</dbReference>
<dbReference type="EC" id="1.3.1.-" evidence="9"/>
<feature type="site" description="Interacts with tRNA" evidence="9">
    <location>
        <position position="88"/>
    </location>
</feature>
<dbReference type="Gene3D" id="3.20.20.70">
    <property type="entry name" value="Aldolase class I"/>
    <property type="match status" value="1"/>
</dbReference>
<feature type="active site" description="Proton donor" evidence="9">
    <location>
        <position position="91"/>
    </location>
</feature>
<dbReference type="InterPro" id="IPR001269">
    <property type="entry name" value="DUS_fam"/>
</dbReference>
<feature type="site" description="Interacts with tRNA; defines subfamily-specific binding signature" evidence="9">
    <location>
        <position position="28"/>
    </location>
</feature>
<keyword evidence="8 9" id="KW-0560">Oxidoreductase</keyword>
<dbReference type="InterPro" id="IPR032886">
    <property type="entry name" value="DusC"/>
</dbReference>